<evidence type="ECO:0000313" key="2">
    <source>
        <dbReference type="EMBL" id="CAI6345222.1"/>
    </source>
</evidence>
<accession>A0AAV0VLN2</accession>
<gene>
    <name evidence="2" type="ORF">MEUPH1_LOCUS2255</name>
</gene>
<protein>
    <recommendedName>
        <fullName evidence="4">Envelope fusion protein</fullName>
    </recommendedName>
</protein>
<evidence type="ECO:0008006" key="4">
    <source>
        <dbReference type="Google" id="ProtNLM"/>
    </source>
</evidence>
<proteinExistence type="predicted"/>
<organism evidence="2 3">
    <name type="scientific">Macrosiphum euphorbiae</name>
    <name type="common">potato aphid</name>
    <dbReference type="NCBI Taxonomy" id="13131"/>
    <lineage>
        <taxon>Eukaryota</taxon>
        <taxon>Metazoa</taxon>
        <taxon>Ecdysozoa</taxon>
        <taxon>Arthropoda</taxon>
        <taxon>Hexapoda</taxon>
        <taxon>Insecta</taxon>
        <taxon>Pterygota</taxon>
        <taxon>Neoptera</taxon>
        <taxon>Paraneoptera</taxon>
        <taxon>Hemiptera</taxon>
        <taxon>Sternorrhyncha</taxon>
        <taxon>Aphidomorpha</taxon>
        <taxon>Aphidoidea</taxon>
        <taxon>Aphididae</taxon>
        <taxon>Macrosiphini</taxon>
        <taxon>Macrosiphum</taxon>
    </lineage>
</organism>
<keyword evidence="3" id="KW-1185">Reference proteome</keyword>
<dbReference type="Proteomes" id="UP001160148">
    <property type="component" value="Unassembled WGS sequence"/>
</dbReference>
<keyword evidence="1" id="KW-0472">Membrane</keyword>
<dbReference type="InterPro" id="IPR022048">
    <property type="entry name" value="Envelope_fusion-like"/>
</dbReference>
<evidence type="ECO:0000256" key="1">
    <source>
        <dbReference type="SAM" id="Phobius"/>
    </source>
</evidence>
<reference evidence="2 3" key="1">
    <citation type="submission" date="2023-01" db="EMBL/GenBank/DDBJ databases">
        <authorList>
            <person name="Whitehead M."/>
        </authorList>
    </citation>
    <scope>NUCLEOTIDE SEQUENCE [LARGE SCALE GENOMIC DNA]</scope>
</reference>
<dbReference type="Pfam" id="PF12259">
    <property type="entry name" value="Baculo_F"/>
    <property type="match status" value="1"/>
</dbReference>
<sequence length="609" mass="70260">MESLIKTEPLYNISYAKESPGIYFDYISDMHTTAANWEIAIYLNVSIYQAHYLQIKNFQIETLGLCNEATESFSNECSFLCLKKKFYTSDICSLFKNTSEKVLTEFEFETNKLLQIVEEQDHSKHKRNVASSIKEMIYTLFGSIKIDDVYKLYSNIRTMIKNGQKSQNLAESKLIITPANTNDAIMINKPSIDATTEIQNNIRQIRRFILSEREEFSDENIKIILENQILNLKLIYNQYALEIGKIIQILHSAMYGKLHPLVISSNQLLDKIKLIKLNLSPDLNIPVKLDVSGMSELYRIMQTTIVKSNDLIIFINTIPLVLSNMYKLYNVLPNPVYLENNRFMFIQPRFKFIAITIDQEYFINLSENDVSLCTDTNRFKICKNFLAKRVVTSNECEINLISYSDVTELADFCKIKYTSFKHGIFHKLMSSNSWIFTVTNQNVILTCFNVDSITEVLTGSGILSLSEQCSAISGGYRMIPFRTIYSELKSDFIPTMNLTKYIHNVNTIKEYVSPEVVFSKYKDDNEVTIPKDNLDYKKSSIYINCYVIGLIILCCLLIIILSIITIKKIFNFKKIKNVNVNQPSSTEQNKQNQDELKIRKGKSLPKIIV</sequence>
<feature type="transmembrane region" description="Helical" evidence="1">
    <location>
        <begin position="541"/>
        <end position="566"/>
    </location>
</feature>
<dbReference type="AlphaFoldDB" id="A0AAV0VLN2"/>
<keyword evidence="1" id="KW-0812">Transmembrane</keyword>
<dbReference type="EMBL" id="CARXXK010000001">
    <property type="protein sequence ID" value="CAI6345222.1"/>
    <property type="molecule type" value="Genomic_DNA"/>
</dbReference>
<name>A0AAV0VLN2_9HEMI</name>
<comment type="caution">
    <text evidence="2">The sequence shown here is derived from an EMBL/GenBank/DDBJ whole genome shotgun (WGS) entry which is preliminary data.</text>
</comment>
<keyword evidence="1" id="KW-1133">Transmembrane helix</keyword>
<evidence type="ECO:0000313" key="3">
    <source>
        <dbReference type="Proteomes" id="UP001160148"/>
    </source>
</evidence>